<dbReference type="InterPro" id="IPR001870">
    <property type="entry name" value="B30.2/SPRY"/>
</dbReference>
<evidence type="ECO:0000259" key="10">
    <source>
        <dbReference type="PROSITE" id="PS50119"/>
    </source>
</evidence>
<dbReference type="Pfam" id="PF00097">
    <property type="entry name" value="zf-C3HC4"/>
    <property type="match status" value="1"/>
</dbReference>
<dbReference type="OrthoDB" id="6105938at2759"/>
<keyword evidence="8" id="KW-0175">Coiled coil</keyword>
<dbReference type="FunFam" id="2.60.120.920:FF:000004">
    <property type="entry name" value="Butyrophilin subfamily 1 member A1"/>
    <property type="match status" value="1"/>
</dbReference>
<dbReference type="InterPro" id="IPR013083">
    <property type="entry name" value="Znf_RING/FYVE/PHD"/>
</dbReference>
<dbReference type="InterPro" id="IPR003877">
    <property type="entry name" value="SPRY_dom"/>
</dbReference>
<dbReference type="PROSITE" id="PS50089">
    <property type="entry name" value="ZF_RING_2"/>
    <property type="match status" value="1"/>
</dbReference>
<evidence type="ECO:0000256" key="7">
    <source>
        <dbReference type="PROSITE-ProRule" id="PRU00024"/>
    </source>
</evidence>
<dbReference type="AlphaFoldDB" id="A0A3Q3LBI9"/>
<evidence type="ECO:0000256" key="6">
    <source>
        <dbReference type="ARBA" id="ARBA00022833"/>
    </source>
</evidence>
<keyword evidence="13" id="KW-1185">Reference proteome</keyword>
<dbReference type="PROSITE" id="PS50188">
    <property type="entry name" value="B302_SPRY"/>
    <property type="match status" value="1"/>
</dbReference>
<evidence type="ECO:0000313" key="12">
    <source>
        <dbReference type="Ensembl" id="ENSLBEP00000006310.1"/>
    </source>
</evidence>
<evidence type="ECO:0000256" key="3">
    <source>
        <dbReference type="ARBA" id="ARBA00022490"/>
    </source>
</evidence>
<dbReference type="InterPro" id="IPR006574">
    <property type="entry name" value="PRY"/>
</dbReference>
<dbReference type="PRINTS" id="PR01407">
    <property type="entry name" value="BUTYPHLNCDUF"/>
</dbReference>
<dbReference type="Ensembl" id="ENSLBET00000006627.1">
    <property type="protein sequence ID" value="ENSLBEP00000006310.1"/>
    <property type="gene ID" value="ENSLBEG00000004871.1"/>
</dbReference>
<dbReference type="Pfam" id="PF00643">
    <property type="entry name" value="zf-B_box"/>
    <property type="match status" value="1"/>
</dbReference>
<reference evidence="12" key="1">
    <citation type="submission" date="2025-08" db="UniProtKB">
        <authorList>
            <consortium name="Ensembl"/>
        </authorList>
    </citation>
    <scope>IDENTIFICATION</scope>
</reference>
<evidence type="ECO:0000256" key="1">
    <source>
        <dbReference type="ARBA" id="ARBA00004496"/>
    </source>
</evidence>
<dbReference type="GO" id="GO:0005737">
    <property type="term" value="C:cytoplasm"/>
    <property type="evidence" value="ECO:0007669"/>
    <property type="project" value="UniProtKB-SubCell"/>
</dbReference>
<evidence type="ECO:0000256" key="2">
    <source>
        <dbReference type="ARBA" id="ARBA00008518"/>
    </source>
</evidence>
<dbReference type="GeneTree" id="ENSGT00970000193381"/>
<dbReference type="InterPro" id="IPR003879">
    <property type="entry name" value="Butyrophylin_SPRY"/>
</dbReference>
<evidence type="ECO:0000313" key="13">
    <source>
        <dbReference type="Proteomes" id="UP000261660"/>
    </source>
</evidence>
<feature type="coiled-coil region" evidence="8">
    <location>
        <begin position="194"/>
        <end position="228"/>
    </location>
</feature>
<dbReference type="InterPro" id="IPR000315">
    <property type="entry name" value="Znf_B-box"/>
</dbReference>
<dbReference type="SUPFAM" id="SSF49899">
    <property type="entry name" value="Concanavalin A-like lectins/glucanases"/>
    <property type="match status" value="1"/>
</dbReference>
<organism evidence="12 13">
    <name type="scientific">Labrus bergylta</name>
    <name type="common">ballan wrasse</name>
    <dbReference type="NCBI Taxonomy" id="56723"/>
    <lineage>
        <taxon>Eukaryota</taxon>
        <taxon>Metazoa</taxon>
        <taxon>Chordata</taxon>
        <taxon>Craniata</taxon>
        <taxon>Vertebrata</taxon>
        <taxon>Euteleostomi</taxon>
        <taxon>Actinopterygii</taxon>
        <taxon>Neopterygii</taxon>
        <taxon>Teleostei</taxon>
        <taxon>Neoteleostei</taxon>
        <taxon>Acanthomorphata</taxon>
        <taxon>Eupercaria</taxon>
        <taxon>Labriformes</taxon>
        <taxon>Labridae</taxon>
        <taxon>Labrus</taxon>
    </lineage>
</organism>
<dbReference type="InterPro" id="IPR017907">
    <property type="entry name" value="Znf_RING_CS"/>
</dbReference>
<dbReference type="Gene3D" id="2.60.120.920">
    <property type="match status" value="1"/>
</dbReference>
<dbReference type="GO" id="GO:0008270">
    <property type="term" value="F:zinc ion binding"/>
    <property type="evidence" value="ECO:0007669"/>
    <property type="project" value="UniProtKB-KW"/>
</dbReference>
<dbReference type="PANTHER" id="PTHR24103">
    <property type="entry name" value="E3 UBIQUITIN-PROTEIN LIGASE TRIM"/>
    <property type="match status" value="1"/>
</dbReference>
<dbReference type="InterPro" id="IPR043136">
    <property type="entry name" value="B30.2/SPRY_sf"/>
</dbReference>
<feature type="domain" description="RING-type" evidence="9">
    <location>
        <begin position="11"/>
        <end position="51"/>
    </location>
</feature>
<name>A0A3Q3LBI9_9LABR</name>
<dbReference type="SMART" id="SM00589">
    <property type="entry name" value="PRY"/>
    <property type="match status" value="1"/>
</dbReference>
<dbReference type="InParanoid" id="A0A3Q3LBI9"/>
<evidence type="ECO:0000256" key="8">
    <source>
        <dbReference type="SAM" id="Coils"/>
    </source>
</evidence>
<comment type="subcellular location">
    <subcellularLocation>
        <location evidence="1">Cytoplasm</location>
    </subcellularLocation>
</comment>
<dbReference type="Pfam" id="PF00622">
    <property type="entry name" value="SPRY"/>
    <property type="match status" value="1"/>
</dbReference>
<evidence type="ECO:0000256" key="5">
    <source>
        <dbReference type="ARBA" id="ARBA00022771"/>
    </source>
</evidence>
<evidence type="ECO:0000256" key="4">
    <source>
        <dbReference type="ARBA" id="ARBA00022723"/>
    </source>
</evidence>
<dbReference type="SMART" id="SM00184">
    <property type="entry name" value="RING"/>
    <property type="match status" value="1"/>
</dbReference>
<protein>
    <submittedName>
        <fullName evidence="12">Tripartite motif-containing protein 35-like</fullName>
    </submittedName>
</protein>
<dbReference type="PROSITE" id="PS50119">
    <property type="entry name" value="ZF_BBOX"/>
    <property type="match status" value="1"/>
</dbReference>
<dbReference type="STRING" id="56723.ENSLBEP00000006310"/>
<dbReference type="CDD" id="cd12893">
    <property type="entry name" value="SPRY_PRY_TRIM35"/>
    <property type="match status" value="1"/>
</dbReference>
<accession>A0A3Q3LBI9</accession>
<dbReference type="InterPro" id="IPR013320">
    <property type="entry name" value="ConA-like_dom_sf"/>
</dbReference>
<comment type="similarity">
    <text evidence="2">Belongs to the TRIM/RBCC family.</text>
</comment>
<dbReference type="SUPFAM" id="SSF57845">
    <property type="entry name" value="B-box zinc-binding domain"/>
    <property type="match status" value="1"/>
</dbReference>
<dbReference type="InterPro" id="IPR050143">
    <property type="entry name" value="TRIM/RBCC"/>
</dbReference>
<evidence type="ECO:0000259" key="11">
    <source>
        <dbReference type="PROSITE" id="PS50188"/>
    </source>
</evidence>
<dbReference type="InterPro" id="IPR018957">
    <property type="entry name" value="Znf_C3HC4_RING-type"/>
</dbReference>
<keyword evidence="4" id="KW-0479">Metal-binding</keyword>
<dbReference type="Gene3D" id="3.30.160.60">
    <property type="entry name" value="Classic Zinc Finger"/>
    <property type="match status" value="1"/>
</dbReference>
<dbReference type="Gene3D" id="3.30.40.10">
    <property type="entry name" value="Zinc/RING finger domain, C3HC4 (zinc finger)"/>
    <property type="match status" value="1"/>
</dbReference>
<keyword evidence="3" id="KW-0963">Cytoplasm</keyword>
<dbReference type="Pfam" id="PF13765">
    <property type="entry name" value="PRY"/>
    <property type="match status" value="1"/>
</dbReference>
<dbReference type="SMART" id="SM00449">
    <property type="entry name" value="SPRY"/>
    <property type="match status" value="1"/>
</dbReference>
<keyword evidence="6" id="KW-0862">Zinc</keyword>
<feature type="domain" description="B box-type" evidence="10">
    <location>
        <begin position="80"/>
        <end position="121"/>
    </location>
</feature>
<dbReference type="Proteomes" id="UP000261660">
    <property type="component" value="Unplaced"/>
</dbReference>
<dbReference type="SUPFAM" id="SSF57850">
    <property type="entry name" value="RING/U-box"/>
    <property type="match status" value="1"/>
</dbReference>
<sequence>MASKLEEGLSCPICLEIFKDPVTLSCLHSFCKDCLQNCWKEKENKECPLCKRRHSKDWLPPNFALKNLCESFVQERDQRASEDLCSLHSEKLKLFCLDHQEPVCVVCRDSEKHSEHRFRPIDEAAEQHKKKLQETLEPVKKKLNVFKEVKVEFDQTAEHIQVQARHTERQIKEQFKKLHQFLEEEEEARLCALREEEEQKSLRMKEEMEALSREIAALSHTVRDTEDELRAEDVSFLKNYKAAVERVQQRPLLEDPQLPSGALIDQAKHLGNLSFNIWNKMKDMVSYSPVILDPNTAHPELILSEDLTCVRGGERQQLPDNPERIDSYRSVLGSEGFNSGTHSWDVQVGDSTYWRLGVFAESVKRKGDKLSGFWFVWFYDGKYRAHSSSHPVTDLSVKKKPQRIRFNLDCNRGELSFSDPDTNTHIHTFTHTFTERMFPYIGTVDKLPLKILPEKISVTVEH</sequence>
<feature type="domain" description="B30.2/SPRY" evidence="11">
    <location>
        <begin position="270"/>
        <end position="458"/>
    </location>
</feature>
<evidence type="ECO:0000259" key="9">
    <source>
        <dbReference type="PROSITE" id="PS50089"/>
    </source>
</evidence>
<reference evidence="12" key="2">
    <citation type="submission" date="2025-09" db="UniProtKB">
        <authorList>
            <consortium name="Ensembl"/>
        </authorList>
    </citation>
    <scope>IDENTIFICATION</scope>
</reference>
<dbReference type="PROSITE" id="PS00518">
    <property type="entry name" value="ZF_RING_1"/>
    <property type="match status" value="1"/>
</dbReference>
<dbReference type="SMART" id="SM00336">
    <property type="entry name" value="BBOX"/>
    <property type="match status" value="1"/>
</dbReference>
<proteinExistence type="inferred from homology"/>
<dbReference type="InterPro" id="IPR001841">
    <property type="entry name" value="Znf_RING"/>
</dbReference>
<keyword evidence="5 7" id="KW-0863">Zinc-finger</keyword>